<accession>A0A4Y3TSA4</accession>
<evidence type="ECO:0000259" key="5">
    <source>
        <dbReference type="PROSITE" id="PS51671"/>
    </source>
</evidence>
<evidence type="ECO:0000256" key="4">
    <source>
        <dbReference type="NCBIfam" id="TIGR00655"/>
    </source>
</evidence>
<evidence type="ECO:0000256" key="1">
    <source>
        <dbReference type="ARBA" id="ARBA00022563"/>
    </source>
</evidence>
<dbReference type="RefSeq" id="WP_141375344.1">
    <property type="nucleotide sequence ID" value="NZ_BAPL01000023.1"/>
</dbReference>
<dbReference type="NCBIfam" id="TIGR00655">
    <property type="entry name" value="PurU"/>
    <property type="match status" value="1"/>
</dbReference>
<reference evidence="6 7" key="1">
    <citation type="submission" date="2019-06" db="EMBL/GenBank/DDBJ databases">
        <title>Whole genome shotgun sequence of Acetobacter peroxydans NBRC 13755.</title>
        <authorList>
            <person name="Hosoyama A."/>
            <person name="Uohara A."/>
            <person name="Ohji S."/>
            <person name="Ichikawa N."/>
        </authorList>
    </citation>
    <scope>NUCLEOTIDE SEQUENCE [LARGE SCALE GENOMIC DNA]</scope>
    <source>
        <strain evidence="6 7">NBRC 13755</strain>
    </source>
</reference>
<comment type="catalytic activity">
    <reaction evidence="3">
        <text>(6R)-10-formyltetrahydrofolate + H2O = (6S)-5,6,7,8-tetrahydrofolate + formate + H(+)</text>
        <dbReference type="Rhea" id="RHEA:19833"/>
        <dbReference type="ChEBI" id="CHEBI:15377"/>
        <dbReference type="ChEBI" id="CHEBI:15378"/>
        <dbReference type="ChEBI" id="CHEBI:15740"/>
        <dbReference type="ChEBI" id="CHEBI:57453"/>
        <dbReference type="ChEBI" id="CHEBI:195366"/>
        <dbReference type="EC" id="3.5.1.10"/>
    </reaction>
</comment>
<dbReference type="PANTHER" id="PTHR42706">
    <property type="entry name" value="FORMYLTETRAHYDROFOLATE DEFORMYLASE"/>
    <property type="match status" value="1"/>
</dbReference>
<dbReference type="Gene3D" id="3.30.70.260">
    <property type="match status" value="1"/>
</dbReference>
<keyword evidence="3" id="KW-0658">Purine biosynthesis</keyword>
<dbReference type="CDD" id="cd08648">
    <property type="entry name" value="FMT_core_Formyl-FH4-Hydrolase_C"/>
    <property type="match status" value="1"/>
</dbReference>
<dbReference type="EC" id="3.5.1.10" evidence="3 4"/>
<dbReference type="AlphaFoldDB" id="A0A4Y3TSA4"/>
<dbReference type="EMBL" id="BJMV01000004">
    <property type="protein sequence ID" value="GEB85266.1"/>
    <property type="molecule type" value="Genomic_DNA"/>
</dbReference>
<dbReference type="GO" id="GO:0006189">
    <property type="term" value="P:'de novo' IMP biosynthetic process"/>
    <property type="evidence" value="ECO:0007669"/>
    <property type="project" value="UniProtKB-UniRule"/>
</dbReference>
<dbReference type="InterPro" id="IPR041729">
    <property type="entry name" value="Formyl-FH4-Hydrolase_C"/>
</dbReference>
<dbReference type="NCBIfam" id="NF004684">
    <property type="entry name" value="PRK06027.1"/>
    <property type="match status" value="1"/>
</dbReference>
<evidence type="ECO:0000256" key="2">
    <source>
        <dbReference type="ARBA" id="ARBA00022801"/>
    </source>
</evidence>
<dbReference type="GO" id="GO:0008864">
    <property type="term" value="F:formyltetrahydrofolate deformylase activity"/>
    <property type="evidence" value="ECO:0007669"/>
    <property type="project" value="UniProtKB-UniRule"/>
</dbReference>
<dbReference type="Gene3D" id="3.40.50.170">
    <property type="entry name" value="Formyl transferase, N-terminal domain"/>
    <property type="match status" value="1"/>
</dbReference>
<dbReference type="InterPro" id="IPR045865">
    <property type="entry name" value="ACT-like_dom_sf"/>
</dbReference>
<feature type="domain" description="ACT" evidence="5">
    <location>
        <begin position="12"/>
        <end position="99"/>
    </location>
</feature>
<dbReference type="Pfam" id="PF01842">
    <property type="entry name" value="ACT"/>
    <property type="match status" value="1"/>
</dbReference>
<dbReference type="OrthoDB" id="9806170at2"/>
<feature type="active site" evidence="3">
    <location>
        <position position="235"/>
    </location>
</feature>
<keyword evidence="2 3" id="KW-0378">Hydrolase</keyword>
<keyword evidence="1 3" id="KW-0554">One-carbon metabolism</keyword>
<sequence length="292" mass="32845">MSTLSPNAKGYILTLSCPNRPGIVAAISQTLYEAGANITEAQQYDDVGSGSFFMRIMFDIVKGKTTEAEVRVLVDAMAGQFGMDYRLNCQSYRPKVVIMVSKFDHCLVDLLYRWRIGELPIDPVGIIANHPEETYKDIDFYGIPFHHLPITKETKVEQEARILSVVDQSGADLVVLARYMQILSNDMAAALSGRCINIHHSFLPGFKGARPYHQAYERGVKLIGATAHYVTRDLDEGPIIEQDVERISHADSPDDLIRKGRDIERRVLARAVRYHIEMRTIMNGNKTIVFVS</sequence>
<dbReference type="InterPro" id="IPR002912">
    <property type="entry name" value="ACT_dom"/>
</dbReference>
<dbReference type="InterPro" id="IPR004810">
    <property type="entry name" value="PurU"/>
</dbReference>
<protein>
    <recommendedName>
        <fullName evidence="3 4">Formyltetrahydrofolate deformylase</fullName>
        <ecNumber evidence="3 4">3.5.1.10</ecNumber>
    </recommendedName>
    <alternativeName>
        <fullName evidence="3">Formyl-FH(4) hydrolase</fullName>
    </alternativeName>
</protein>
<dbReference type="GO" id="GO:0006730">
    <property type="term" value="P:one-carbon metabolic process"/>
    <property type="evidence" value="ECO:0007669"/>
    <property type="project" value="UniProtKB-KW"/>
</dbReference>
<dbReference type="CDD" id="cd04875">
    <property type="entry name" value="ACT_F4HF-DF"/>
    <property type="match status" value="1"/>
</dbReference>
<evidence type="ECO:0000313" key="6">
    <source>
        <dbReference type="EMBL" id="GEB85266.1"/>
    </source>
</evidence>
<dbReference type="InterPro" id="IPR044074">
    <property type="entry name" value="PurU_ACT"/>
</dbReference>
<dbReference type="SUPFAM" id="SSF53328">
    <property type="entry name" value="Formyltransferase"/>
    <property type="match status" value="1"/>
</dbReference>
<comment type="function">
    <text evidence="3">Catalyzes the hydrolysis of 10-formyltetrahydrofolate (formyl-FH4) to formate and tetrahydrofolate (FH4).</text>
</comment>
<dbReference type="Pfam" id="PF00551">
    <property type="entry name" value="Formyl_trans_N"/>
    <property type="match status" value="1"/>
</dbReference>
<dbReference type="PANTHER" id="PTHR42706:SF1">
    <property type="entry name" value="FORMYLTETRAHYDROFOLATE DEFORMYLASE 2, MITOCHONDRIAL"/>
    <property type="match status" value="1"/>
</dbReference>
<dbReference type="HAMAP" id="MF_01927">
    <property type="entry name" value="PurU"/>
    <property type="match status" value="1"/>
</dbReference>
<dbReference type="PRINTS" id="PR01575">
    <property type="entry name" value="FFH4HYDRLASE"/>
</dbReference>
<dbReference type="Proteomes" id="UP000317730">
    <property type="component" value="Unassembled WGS sequence"/>
</dbReference>
<evidence type="ECO:0000256" key="3">
    <source>
        <dbReference type="HAMAP-Rule" id="MF_01927"/>
    </source>
</evidence>
<dbReference type="InterPro" id="IPR002376">
    <property type="entry name" value="Formyl_transf_N"/>
</dbReference>
<comment type="similarity">
    <text evidence="3">Belongs to the PurU family.</text>
</comment>
<evidence type="ECO:0000313" key="7">
    <source>
        <dbReference type="Proteomes" id="UP000317730"/>
    </source>
</evidence>
<dbReference type="InterPro" id="IPR036477">
    <property type="entry name" value="Formyl_transf_N_sf"/>
</dbReference>
<dbReference type="PIRSF" id="PIRSF036480">
    <property type="entry name" value="FormyFH4_hydr"/>
    <property type="match status" value="1"/>
</dbReference>
<gene>
    <name evidence="6" type="primary">purU_1</name>
    <name evidence="3" type="synonym">purU</name>
    <name evidence="6" type="ORF">APE01nite_10630</name>
</gene>
<keyword evidence="7" id="KW-1185">Reference proteome</keyword>
<proteinExistence type="inferred from homology"/>
<dbReference type="PROSITE" id="PS51671">
    <property type="entry name" value="ACT"/>
    <property type="match status" value="1"/>
</dbReference>
<dbReference type="SUPFAM" id="SSF55021">
    <property type="entry name" value="ACT-like"/>
    <property type="match status" value="1"/>
</dbReference>
<comment type="caution">
    <text evidence="6">The sequence shown here is derived from an EMBL/GenBank/DDBJ whole genome shotgun (WGS) entry which is preliminary data.</text>
</comment>
<comment type="pathway">
    <text evidence="3">Purine metabolism; IMP biosynthesis via de novo pathway; formate from 10-formyl-5,6,7,8-tetrahydrofolate: step 1/1.</text>
</comment>
<dbReference type="UniPathway" id="UPA00074">
    <property type="reaction ID" value="UER00170"/>
</dbReference>
<name>A0A4Y3TSA4_9PROT</name>
<organism evidence="6 7">
    <name type="scientific">Acetobacter peroxydans</name>
    <dbReference type="NCBI Taxonomy" id="104098"/>
    <lineage>
        <taxon>Bacteria</taxon>
        <taxon>Pseudomonadati</taxon>
        <taxon>Pseudomonadota</taxon>
        <taxon>Alphaproteobacteria</taxon>
        <taxon>Acetobacterales</taxon>
        <taxon>Acetobacteraceae</taxon>
        <taxon>Acetobacter</taxon>
    </lineage>
</organism>